<dbReference type="GO" id="GO:0000226">
    <property type="term" value="P:microtubule cytoskeleton organization"/>
    <property type="evidence" value="ECO:0000318"/>
    <property type="project" value="GO_Central"/>
</dbReference>
<dbReference type="Proteomes" id="UP000186698">
    <property type="component" value="Chromosome 8L"/>
</dbReference>
<dbReference type="RefSeq" id="XP_041428941.1">
    <property type="nucleotide sequence ID" value="XM_041573007.1"/>
</dbReference>
<feature type="region of interest" description="Disordered" evidence="1">
    <location>
        <begin position="498"/>
        <end position="557"/>
    </location>
</feature>
<dbReference type="OrthoDB" id="6263678at2759"/>
<dbReference type="KEGG" id="xla:108698700"/>
<name>A0A1L8F9E5_XENLA</name>
<dbReference type="InterPro" id="IPR029357">
    <property type="entry name" value="SPATA7"/>
</dbReference>
<evidence type="ECO:0000313" key="2">
    <source>
        <dbReference type="Proteomes" id="UP000186698"/>
    </source>
</evidence>
<dbReference type="GO" id="GO:0005930">
    <property type="term" value="C:axoneme"/>
    <property type="evidence" value="ECO:0000318"/>
    <property type="project" value="GO_Central"/>
</dbReference>
<sequence length="557" mass="63826">MDYKRYTDGAPSIPRCGISSPFKGHLSTKSNAFSTGSSSWLSEQYRIRNHMVAHYNKILAAKAAIDCSVPKSMQKSIKYSDQQRREKMRKEVARFEKNISRPTSCESADSILFSKKDIYDDISVRHSTYSDRGQIFCSSPSMSSPRPFGFLGTSEATGRSLSRKCAGPRVLSRVQNRGSNSSSIISVPRSYSKFQDNQQKTYSGDLLDKHSEQFTGKTRPFTPRTLKTEAKSALASYRYYTPPRRKKREMVKDLQRDLNRSPMDEDVTWEKKNKELTEDTLFNEDKKEPLKNEECNQIRPWSQTDWEEQANTHGSSRLLYNEVESCSPVMQKIQSEEEELFYLKFVTDITNEILNLGLFSNRVLERVFKRHLEENRHCLDEAKMCYLLDNLRKDLGCNDTNHSTEFRTSVDKPSRTVNHSRDMDHFLQDMACNEESQEHSELFLYERDAETFRMERKADTPLHYHGLLTSEITTDFGSFPTDDSENEQNASLLETLSTSADLNKGVGDPEEEDQSISIDDLQQRFSETVIITEAESPLPDEAANSPASGLGTLEQNE</sequence>
<dbReference type="PaxDb" id="8355-A0A1L8F9E5"/>
<reference evidence="3 4" key="1">
    <citation type="submission" date="2025-04" db="UniProtKB">
        <authorList>
            <consortium name="RefSeq"/>
        </authorList>
    </citation>
    <scope>IDENTIFICATION</scope>
    <source>
        <strain evidence="3 4">J_2021</strain>
        <tissue evidence="3 4">Erythrocytes</tissue>
    </source>
</reference>
<dbReference type="GO" id="GO:0036064">
    <property type="term" value="C:ciliary basal body"/>
    <property type="evidence" value="ECO:0000318"/>
    <property type="project" value="GO_Central"/>
</dbReference>
<dbReference type="Bgee" id="108698700">
    <property type="expression patterns" value="Expressed in egg cell and 19 other cell types or tissues"/>
</dbReference>
<dbReference type="PANTHER" id="PTHR14917:SF2">
    <property type="entry name" value="SPERMATOGENESIS-ASSOCIATED PROTEIN 7"/>
    <property type="match status" value="1"/>
</dbReference>
<dbReference type="RefSeq" id="XP_018085882.1">
    <property type="nucleotide sequence ID" value="XM_018230393.2"/>
</dbReference>
<dbReference type="PANTHER" id="PTHR14917">
    <property type="entry name" value="SPERMATOGENESIS-ASSOCIATED PROTEIN 7"/>
    <property type="match status" value="1"/>
</dbReference>
<keyword evidence="2" id="KW-1185">Reference proteome</keyword>
<dbReference type="GO" id="GO:0120200">
    <property type="term" value="C:rod photoreceptor outer segment"/>
    <property type="evidence" value="ECO:0000318"/>
    <property type="project" value="GO_Central"/>
</dbReference>
<dbReference type="AGR" id="Xenbase:XB-GENE-17329958"/>
<proteinExistence type="predicted"/>
<evidence type="ECO:0000313" key="5">
    <source>
        <dbReference type="Xenbase" id="XB-GENE-17329958"/>
    </source>
</evidence>
<dbReference type="GeneID" id="108698700"/>
<accession>A0A1L8F9E5</accession>
<dbReference type="STRING" id="8355.A0A1L8F9E5"/>
<dbReference type="GO" id="GO:0120206">
    <property type="term" value="C:photoreceptor distal connecting cilium"/>
    <property type="evidence" value="ECO:0000318"/>
    <property type="project" value="GO_Central"/>
</dbReference>
<evidence type="ECO:0000313" key="4">
    <source>
        <dbReference type="RefSeq" id="XP_041428941.1"/>
    </source>
</evidence>
<organism evidence="2 4">
    <name type="scientific">Xenopus laevis</name>
    <name type="common">African clawed frog</name>
    <dbReference type="NCBI Taxonomy" id="8355"/>
    <lineage>
        <taxon>Eukaryota</taxon>
        <taxon>Metazoa</taxon>
        <taxon>Chordata</taxon>
        <taxon>Craniata</taxon>
        <taxon>Vertebrata</taxon>
        <taxon>Euteleostomi</taxon>
        <taxon>Amphibia</taxon>
        <taxon>Batrachia</taxon>
        <taxon>Anura</taxon>
        <taxon>Pipoidea</taxon>
        <taxon>Pipidae</taxon>
        <taxon>Xenopodinae</taxon>
        <taxon>Xenopus</taxon>
        <taxon>Xenopus</taxon>
    </lineage>
</organism>
<evidence type="ECO:0000313" key="3">
    <source>
        <dbReference type="RefSeq" id="XP_018085882.1"/>
    </source>
</evidence>
<dbReference type="OMA" id="FITEHEW"/>
<dbReference type="Xenbase" id="XB-GENE-17329958">
    <property type="gene designation" value="spata7.L"/>
</dbReference>
<gene>
    <name evidence="3 4 5" type="primary">spata7.L</name>
</gene>
<dbReference type="GO" id="GO:0045494">
    <property type="term" value="P:photoreceptor cell maintenance"/>
    <property type="evidence" value="ECO:0000318"/>
    <property type="project" value="GO_Central"/>
</dbReference>
<protein>
    <submittedName>
        <fullName evidence="3 4">Spermatogenesis-associated protein 7 homolog isoform X1</fullName>
    </submittedName>
</protein>
<dbReference type="CTD" id="108698700"/>
<evidence type="ECO:0000256" key="1">
    <source>
        <dbReference type="SAM" id="MobiDB-lite"/>
    </source>
</evidence>
<dbReference type="AlphaFoldDB" id="A0A1L8F9E5"/>
<dbReference type="Pfam" id="PF15244">
    <property type="entry name" value="HSD3"/>
    <property type="match status" value="1"/>
</dbReference>